<evidence type="ECO:0000313" key="3">
    <source>
        <dbReference type="Proteomes" id="UP001596447"/>
    </source>
</evidence>
<sequence>MHSKRAAVHAGKYFLLTTLFGVLGLGLVAGGIAVGVLNATTTTVASVTVPAPTRASAGGFVLLLVGVAVWRFGKAWALYKTLPAAVEEQVADTFDTEHVKSDLASVVDSRLSDVQQDIQSMNREVRQLKQDDGNDPF</sequence>
<protein>
    <submittedName>
        <fullName evidence="2">Uncharacterized protein</fullName>
    </submittedName>
</protein>
<gene>
    <name evidence="2" type="ORF">ACFQJ9_13230</name>
</gene>
<name>A0ABD5Z537_9EURY</name>
<feature type="transmembrane region" description="Helical" evidence="1">
    <location>
        <begin position="12"/>
        <end position="35"/>
    </location>
</feature>
<dbReference type="RefSeq" id="WP_279527146.1">
    <property type="nucleotide sequence ID" value="NZ_CP122312.1"/>
</dbReference>
<dbReference type="Proteomes" id="UP001596447">
    <property type="component" value="Unassembled WGS sequence"/>
</dbReference>
<keyword evidence="3" id="KW-1185">Reference proteome</keyword>
<keyword evidence="1" id="KW-0812">Transmembrane</keyword>
<comment type="caution">
    <text evidence="2">The sequence shown here is derived from an EMBL/GenBank/DDBJ whole genome shotgun (WGS) entry which is preliminary data.</text>
</comment>
<reference evidence="2 3" key="1">
    <citation type="journal article" date="2019" name="Int. J. Syst. Evol. Microbiol.">
        <title>The Global Catalogue of Microorganisms (GCM) 10K type strain sequencing project: providing services to taxonomists for standard genome sequencing and annotation.</title>
        <authorList>
            <consortium name="The Broad Institute Genomics Platform"/>
            <consortium name="The Broad Institute Genome Sequencing Center for Infectious Disease"/>
            <person name="Wu L."/>
            <person name="Ma J."/>
        </authorList>
    </citation>
    <scope>NUCLEOTIDE SEQUENCE [LARGE SCALE GENOMIC DNA]</scope>
    <source>
        <strain evidence="2 3">XZGYJ-43</strain>
    </source>
</reference>
<dbReference type="AlphaFoldDB" id="A0ABD5Z537"/>
<evidence type="ECO:0000313" key="2">
    <source>
        <dbReference type="EMBL" id="MFC7200364.1"/>
    </source>
</evidence>
<feature type="transmembrane region" description="Helical" evidence="1">
    <location>
        <begin position="55"/>
        <end position="73"/>
    </location>
</feature>
<dbReference type="EMBL" id="JBHTAR010000011">
    <property type="protein sequence ID" value="MFC7200364.1"/>
    <property type="molecule type" value="Genomic_DNA"/>
</dbReference>
<organism evidence="2 3">
    <name type="scientific">Halospeciosus flavus</name>
    <dbReference type="NCBI Taxonomy" id="3032283"/>
    <lineage>
        <taxon>Archaea</taxon>
        <taxon>Methanobacteriati</taxon>
        <taxon>Methanobacteriota</taxon>
        <taxon>Stenosarchaea group</taxon>
        <taxon>Halobacteria</taxon>
        <taxon>Halobacteriales</taxon>
        <taxon>Halobacteriaceae</taxon>
        <taxon>Halospeciosus</taxon>
    </lineage>
</organism>
<accession>A0ABD5Z537</accession>
<keyword evidence="1" id="KW-1133">Transmembrane helix</keyword>
<evidence type="ECO:0000256" key="1">
    <source>
        <dbReference type="SAM" id="Phobius"/>
    </source>
</evidence>
<keyword evidence="1" id="KW-0472">Membrane</keyword>
<proteinExistence type="predicted"/>